<dbReference type="EMBL" id="CM035418">
    <property type="protein sequence ID" value="KAH7420487.1"/>
    <property type="molecule type" value="Genomic_DNA"/>
</dbReference>
<dbReference type="InterPro" id="IPR026055">
    <property type="entry name" value="FAR"/>
</dbReference>
<dbReference type="SUPFAM" id="SSF51735">
    <property type="entry name" value="NAD(P)-binding Rossmann-fold domains"/>
    <property type="match status" value="1"/>
</dbReference>
<evidence type="ECO:0000313" key="5">
    <source>
        <dbReference type="Proteomes" id="UP000825935"/>
    </source>
</evidence>
<keyword evidence="5" id="KW-1185">Reference proteome</keyword>
<feature type="domain" description="Thioester reductase (TE)" evidence="3">
    <location>
        <begin position="80"/>
        <end position="404"/>
    </location>
</feature>
<dbReference type="EC" id="1.2.1.84" evidence="1"/>
<dbReference type="GO" id="GO:0010345">
    <property type="term" value="P:suberin biosynthetic process"/>
    <property type="evidence" value="ECO:0007669"/>
    <property type="project" value="TreeGrafter"/>
</dbReference>
<evidence type="ECO:0000259" key="3">
    <source>
        <dbReference type="Pfam" id="PF07993"/>
    </source>
</evidence>
<evidence type="ECO:0000313" key="4">
    <source>
        <dbReference type="EMBL" id="KAH7420487.1"/>
    </source>
</evidence>
<comment type="function">
    <text evidence="1">Catalyzes the reduction of fatty acyl-CoA to fatty alcohols.</text>
</comment>
<reference evidence="4" key="1">
    <citation type="submission" date="2021-08" db="EMBL/GenBank/DDBJ databases">
        <title>WGS assembly of Ceratopteris richardii.</title>
        <authorList>
            <person name="Marchant D.B."/>
            <person name="Chen G."/>
            <person name="Jenkins J."/>
            <person name="Shu S."/>
            <person name="Leebens-Mack J."/>
            <person name="Grimwood J."/>
            <person name="Schmutz J."/>
            <person name="Soltis P."/>
            <person name="Soltis D."/>
            <person name="Chen Z.-H."/>
        </authorList>
    </citation>
    <scope>NUCLEOTIDE SEQUENCE</scope>
    <source>
        <strain evidence="4">Whitten #5841</strain>
        <tissue evidence="4">Leaf</tissue>
    </source>
</reference>
<dbReference type="Pfam" id="PF07993">
    <property type="entry name" value="NAD_binding_4"/>
    <property type="match status" value="1"/>
</dbReference>
<dbReference type="InterPro" id="IPR036291">
    <property type="entry name" value="NAD(P)-bd_dom_sf"/>
</dbReference>
<dbReference type="AlphaFoldDB" id="A0A8T2TBA4"/>
<evidence type="ECO:0000256" key="1">
    <source>
        <dbReference type="RuleBase" id="RU363097"/>
    </source>
</evidence>
<dbReference type="GO" id="GO:0080019">
    <property type="term" value="F:alcohol-forming very long-chain fatty acyl-CoA reductase activity"/>
    <property type="evidence" value="ECO:0007669"/>
    <property type="project" value="InterPro"/>
</dbReference>
<dbReference type="GO" id="GO:0102965">
    <property type="term" value="F:alcohol-forming long-chain fatty acyl-CoA reductase activity"/>
    <property type="evidence" value="ECO:0007669"/>
    <property type="project" value="UniProtKB-EC"/>
</dbReference>
<proteinExistence type="inferred from homology"/>
<dbReference type="Gene3D" id="3.40.50.720">
    <property type="entry name" value="NAD(P)-binding Rossmann-like Domain"/>
    <property type="match status" value="1"/>
</dbReference>
<dbReference type="PANTHER" id="PTHR11011">
    <property type="entry name" value="MALE STERILITY PROTEIN 2-RELATED"/>
    <property type="match status" value="1"/>
</dbReference>
<dbReference type="OMA" id="THEWRFH"/>
<accession>A0A8T2TBA4</accession>
<organism evidence="4 5">
    <name type="scientific">Ceratopteris richardii</name>
    <name type="common">Triangle waterfern</name>
    <dbReference type="NCBI Taxonomy" id="49495"/>
    <lineage>
        <taxon>Eukaryota</taxon>
        <taxon>Viridiplantae</taxon>
        <taxon>Streptophyta</taxon>
        <taxon>Embryophyta</taxon>
        <taxon>Tracheophyta</taxon>
        <taxon>Polypodiopsida</taxon>
        <taxon>Polypodiidae</taxon>
        <taxon>Polypodiales</taxon>
        <taxon>Pteridineae</taxon>
        <taxon>Pteridaceae</taxon>
        <taxon>Parkerioideae</taxon>
        <taxon>Ceratopteris</taxon>
    </lineage>
</organism>
<name>A0A8T2TBA4_CERRI</name>
<dbReference type="GO" id="GO:0035336">
    <property type="term" value="P:long-chain fatty-acyl-CoA metabolic process"/>
    <property type="evidence" value="ECO:0007669"/>
    <property type="project" value="TreeGrafter"/>
</dbReference>
<comment type="catalytic activity">
    <reaction evidence="1">
        <text>a long-chain fatty acyl-CoA + 2 NADPH + 2 H(+) = a long-chain primary fatty alcohol + 2 NADP(+) + CoA</text>
        <dbReference type="Rhea" id="RHEA:52716"/>
        <dbReference type="ChEBI" id="CHEBI:15378"/>
        <dbReference type="ChEBI" id="CHEBI:57287"/>
        <dbReference type="ChEBI" id="CHEBI:57783"/>
        <dbReference type="ChEBI" id="CHEBI:58349"/>
        <dbReference type="ChEBI" id="CHEBI:77396"/>
        <dbReference type="ChEBI" id="CHEBI:83139"/>
        <dbReference type="EC" id="1.2.1.84"/>
    </reaction>
</comment>
<evidence type="ECO:0000256" key="2">
    <source>
        <dbReference type="SAM" id="MobiDB-lite"/>
    </source>
</evidence>
<dbReference type="OrthoDB" id="429813at2759"/>
<gene>
    <name evidence="4" type="ORF">KP509_13G009800</name>
</gene>
<dbReference type="CDD" id="cd05236">
    <property type="entry name" value="FAR-N_SDR_e"/>
    <property type="match status" value="1"/>
</dbReference>
<sequence>MEGIHDMEACGNMNRNSSIDDSDFGHHSSPLEVPRDSIQQESINGYVSDQIEINKQASPLMMANNGLNIIGFLKGKNILITGATGFLAKVLVEKILRVQPDVGKLFLLIKAKDAKHVRERLQNEIVQKSLFEYLQQLLGPGYQDFINRKLIPVVGDLSKDNLGMDIDTLSEIQEKVEIIVNSAASTTFDERYDYAINLNTKGAQRILEFGHSCAHLQLLIHVSTAFVNGQRRGRVMEKPFQIGCSITNEAMNAQTDQLVPDIDMNHELQLIRGKKKEIIEEIESASTCAPTSLELLKLKKRLHQEMKDLGMQRAKIFGWQDTYVFTKAMGEMVVDSTRGQVPVVIIRPSVVESSFKDPFPGWMEGNRMMDPVLILYGKGHLPGFLVDPESVLDVVPVDMVANAMLAAMAKHAKEPGIEVYQVASSVVNPLVFFELARMSKEHFTANPFMDNLGKPLPIPKLELFKDMESFLDAVKISTDSIKEPMSCLTDSKDAIRRHKQLTQKVKEQVAYLASLYQPYTFYRGRYDFYFRTSFGIFLLRCK</sequence>
<keyword evidence="1" id="KW-0444">Lipid biosynthesis</keyword>
<dbReference type="PANTHER" id="PTHR11011:SF45">
    <property type="entry name" value="FATTY ACYL-COA REDUCTASE CG8306-RELATED"/>
    <property type="match status" value="1"/>
</dbReference>
<keyword evidence="1" id="KW-0521">NADP</keyword>
<comment type="similarity">
    <text evidence="1">Belongs to the fatty acyl-CoA reductase family.</text>
</comment>
<dbReference type="InterPro" id="IPR013120">
    <property type="entry name" value="FAR_NAD-bd"/>
</dbReference>
<protein>
    <recommendedName>
        <fullName evidence="1">Fatty acyl-CoA reductase</fullName>
        <ecNumber evidence="1">1.2.1.84</ecNumber>
    </recommendedName>
</protein>
<comment type="caution">
    <text evidence="4">The sequence shown here is derived from an EMBL/GenBank/DDBJ whole genome shotgun (WGS) entry which is preliminary data.</text>
</comment>
<keyword evidence="1" id="KW-0560">Oxidoreductase</keyword>
<dbReference type="Proteomes" id="UP000825935">
    <property type="component" value="Chromosome 13"/>
</dbReference>
<feature type="region of interest" description="Disordered" evidence="2">
    <location>
        <begin position="11"/>
        <end position="35"/>
    </location>
</feature>
<keyword evidence="1" id="KW-0443">Lipid metabolism</keyword>